<evidence type="ECO:0000256" key="3">
    <source>
        <dbReference type="ARBA" id="ARBA00022729"/>
    </source>
</evidence>
<evidence type="ECO:0000256" key="6">
    <source>
        <dbReference type="SAM" id="SignalP"/>
    </source>
</evidence>
<feature type="signal peptide" evidence="6">
    <location>
        <begin position="1"/>
        <end position="27"/>
    </location>
</feature>
<comment type="subcellular location">
    <subcellularLocation>
        <location evidence="1">Cell outer membrane</location>
    </subcellularLocation>
</comment>
<sequence>MKKTKRSILTLAVVLAGFLMLSCDALLDVDPQQSIDESDALSTPGNVQAALVGAYSIHRAASQYGGRYQMLPDLLADDGDIAWTGTFFQPREVFDKIISTDNSYTQSVWVGSYNTINRANNVLSALDVLDEQDRVRVEAEARFLRAAAHFELVRVFGRAYNDGNPSENPGVPIVLTPTRGIDESSQLPRASVEDVYQAVISDFTFAKNNLPEVNGVFANTFVASAMLSRVHLMRGEYAQAATEATRVIDSGRFSLMNTFAEAFNNEGNVSETVYGLIVTPQDGSNELNLFYASSNFNGRGDIDILDQHMARYEADDERADFFYTGGGALRTAKWQTFTNIPTIRLAELYLTRAEANLRAGTTTGDSPANDLNLIRERAGLAALDAADVTVDAVLQERRLELAFEGHLLHDLKRTGRSVGDLPFDANQLIFPIPQREMEVNPNLVQNPGYGS</sequence>
<evidence type="ECO:0000256" key="2">
    <source>
        <dbReference type="ARBA" id="ARBA00006275"/>
    </source>
</evidence>
<evidence type="ECO:0000259" key="7">
    <source>
        <dbReference type="Pfam" id="PF07980"/>
    </source>
</evidence>
<proteinExistence type="inferred from homology"/>
<dbReference type="InterPro" id="IPR011990">
    <property type="entry name" value="TPR-like_helical_dom_sf"/>
</dbReference>
<dbReference type="AlphaFoldDB" id="A0A345UGB4"/>
<feature type="domain" description="SusD-like N-terminal" evidence="8">
    <location>
        <begin position="27"/>
        <end position="232"/>
    </location>
</feature>
<evidence type="ECO:0000313" key="10">
    <source>
        <dbReference type="Proteomes" id="UP000254808"/>
    </source>
</evidence>
<dbReference type="InterPro" id="IPR033985">
    <property type="entry name" value="SusD-like_N"/>
</dbReference>
<dbReference type="Pfam" id="PF07980">
    <property type="entry name" value="SusD_RagB"/>
    <property type="match status" value="1"/>
</dbReference>
<dbReference type="GO" id="GO:0009279">
    <property type="term" value="C:cell outer membrane"/>
    <property type="evidence" value="ECO:0007669"/>
    <property type="project" value="UniProtKB-SubCell"/>
</dbReference>
<dbReference type="Proteomes" id="UP000254808">
    <property type="component" value="Chromosome"/>
</dbReference>
<reference evidence="9 10" key="1">
    <citation type="submission" date="2018-03" db="EMBL/GenBank/DDBJ databases">
        <title>Phenotypic and genomic properties of Cyclonatronum proteinivorum gen. nov., sp. nov., a haloalkaliphilic bacteroidete from soda lakes possessing Na+-translocating rhodopsin.</title>
        <authorList>
            <person name="Toshchakov S.V."/>
            <person name="Korzhenkov A."/>
            <person name="Samarov N.I."/>
            <person name="Kublanov I.V."/>
            <person name="Muntyan M.S."/>
            <person name="Sorokin D.Y."/>
        </authorList>
    </citation>
    <scope>NUCLEOTIDE SEQUENCE [LARGE SCALE GENOMIC DNA]</scope>
    <source>
        <strain evidence="9 10">Omega</strain>
    </source>
</reference>
<dbReference type="EMBL" id="CP027806">
    <property type="protein sequence ID" value="AXI99515.1"/>
    <property type="molecule type" value="Genomic_DNA"/>
</dbReference>
<organism evidence="9 10">
    <name type="scientific">Cyclonatronum proteinivorum</name>
    <dbReference type="NCBI Taxonomy" id="1457365"/>
    <lineage>
        <taxon>Bacteria</taxon>
        <taxon>Pseudomonadati</taxon>
        <taxon>Balneolota</taxon>
        <taxon>Balneolia</taxon>
        <taxon>Balneolales</taxon>
        <taxon>Cyclonatronaceae</taxon>
        <taxon>Cyclonatronum</taxon>
    </lineage>
</organism>
<keyword evidence="3 6" id="KW-0732">Signal</keyword>
<protein>
    <submittedName>
        <fullName evidence="9">SusD family protein</fullName>
    </submittedName>
</protein>
<dbReference type="PROSITE" id="PS51257">
    <property type="entry name" value="PROKAR_LIPOPROTEIN"/>
    <property type="match status" value="1"/>
</dbReference>
<name>A0A345UGB4_9BACT</name>
<evidence type="ECO:0000259" key="8">
    <source>
        <dbReference type="Pfam" id="PF14322"/>
    </source>
</evidence>
<dbReference type="CDD" id="cd08977">
    <property type="entry name" value="SusD"/>
    <property type="match status" value="1"/>
</dbReference>
<dbReference type="Gene3D" id="1.25.40.390">
    <property type="match status" value="1"/>
</dbReference>
<dbReference type="Pfam" id="PF14322">
    <property type="entry name" value="SusD-like_3"/>
    <property type="match status" value="1"/>
</dbReference>
<dbReference type="InterPro" id="IPR012944">
    <property type="entry name" value="SusD_RagB_dom"/>
</dbReference>
<accession>A0A345UGB4</accession>
<comment type="similarity">
    <text evidence="2">Belongs to the SusD family.</text>
</comment>
<gene>
    <name evidence="9" type="ORF">CYPRO_0228</name>
</gene>
<keyword evidence="4" id="KW-0472">Membrane</keyword>
<evidence type="ECO:0000256" key="1">
    <source>
        <dbReference type="ARBA" id="ARBA00004442"/>
    </source>
</evidence>
<feature type="domain" description="RagB/SusD" evidence="7">
    <location>
        <begin position="331"/>
        <end position="413"/>
    </location>
</feature>
<evidence type="ECO:0000313" key="9">
    <source>
        <dbReference type="EMBL" id="AXI99515.1"/>
    </source>
</evidence>
<dbReference type="SUPFAM" id="SSF48452">
    <property type="entry name" value="TPR-like"/>
    <property type="match status" value="1"/>
</dbReference>
<dbReference type="RefSeq" id="WP_164682428.1">
    <property type="nucleotide sequence ID" value="NZ_CP027806.1"/>
</dbReference>
<evidence type="ECO:0000256" key="5">
    <source>
        <dbReference type="ARBA" id="ARBA00023237"/>
    </source>
</evidence>
<keyword evidence="10" id="KW-1185">Reference proteome</keyword>
<keyword evidence="5" id="KW-0998">Cell outer membrane</keyword>
<feature type="chain" id="PRO_5016996608" evidence="6">
    <location>
        <begin position="28"/>
        <end position="451"/>
    </location>
</feature>
<evidence type="ECO:0000256" key="4">
    <source>
        <dbReference type="ARBA" id="ARBA00023136"/>
    </source>
</evidence>
<dbReference type="KEGG" id="cprv:CYPRO_0228"/>